<reference evidence="2 3" key="1">
    <citation type="submission" date="2019-10" db="EMBL/GenBank/DDBJ databases">
        <authorList>
            <person name="Palmer J.M."/>
        </authorList>
    </citation>
    <scope>NUCLEOTIDE SEQUENCE [LARGE SCALE GENOMIC DNA]</scope>
    <source>
        <strain evidence="2 3">TWF506</strain>
    </source>
</reference>
<proteinExistence type="predicted"/>
<feature type="region of interest" description="Disordered" evidence="1">
    <location>
        <begin position="1"/>
        <end position="26"/>
    </location>
</feature>
<keyword evidence="3" id="KW-1185">Reference proteome</keyword>
<evidence type="ECO:0000313" key="3">
    <source>
        <dbReference type="Proteomes" id="UP001307849"/>
    </source>
</evidence>
<evidence type="ECO:0000313" key="2">
    <source>
        <dbReference type="EMBL" id="KAK6508737.1"/>
    </source>
</evidence>
<evidence type="ECO:0000256" key="1">
    <source>
        <dbReference type="SAM" id="MobiDB-lite"/>
    </source>
</evidence>
<accession>A0AAN8PCD3</accession>
<feature type="compositionally biased region" description="Low complexity" evidence="1">
    <location>
        <begin position="323"/>
        <end position="342"/>
    </location>
</feature>
<feature type="region of interest" description="Disordered" evidence="1">
    <location>
        <begin position="269"/>
        <end position="391"/>
    </location>
</feature>
<dbReference type="EMBL" id="JAVHJM010000008">
    <property type="protein sequence ID" value="KAK6508737.1"/>
    <property type="molecule type" value="Genomic_DNA"/>
</dbReference>
<dbReference type="Proteomes" id="UP001307849">
    <property type="component" value="Unassembled WGS sequence"/>
</dbReference>
<feature type="compositionally biased region" description="Low complexity" evidence="1">
    <location>
        <begin position="7"/>
        <end position="17"/>
    </location>
</feature>
<protein>
    <submittedName>
        <fullName evidence="2">Uncharacterized protein</fullName>
    </submittedName>
</protein>
<comment type="caution">
    <text evidence="2">The sequence shown here is derived from an EMBL/GenBank/DDBJ whole genome shotgun (WGS) entry which is preliminary data.</text>
</comment>
<sequence>MPPQPENNSTDLNDNNNGGRPQYPAFPVDVGKIVADVRNSVESAMRNVPPFNMPPMNMGFWGGPPCPVPHPAPAPAPAWSPFGGAGGAGSSSGSGRPTIPVFPKDDEIVVQVWTQAIKSAYNLKKSVSVSTMSGSIKADIIPSPTPSTELFRKLTTQTNTGSQHITITTSLGPFMLDSSHTTMTGSIKAIYPDDWCGTIELSITHGSYKLGDAVVVRDVVNQNTRAREILALRGNPREGEEFSTMKVTSKTGSVDVRFEKVPPLRNLTVEEVRAEEEEARRRGGMTGFSGPTAPTSGGGGQGGNKEQKERQGPAVFRPGDGSTAASYTSPPPLTTTATQQHQQPPPNHQHNHQAAVQQHRQVVDEHDPNDLPPTYEQSEQENVQMQVAGRD</sequence>
<organism evidence="2 3">
    <name type="scientific">Arthrobotrys conoides</name>
    <dbReference type="NCBI Taxonomy" id="74498"/>
    <lineage>
        <taxon>Eukaryota</taxon>
        <taxon>Fungi</taxon>
        <taxon>Dikarya</taxon>
        <taxon>Ascomycota</taxon>
        <taxon>Pezizomycotina</taxon>
        <taxon>Orbiliomycetes</taxon>
        <taxon>Orbiliales</taxon>
        <taxon>Orbiliaceae</taxon>
        <taxon>Arthrobotrys</taxon>
    </lineage>
</organism>
<gene>
    <name evidence="2" type="ORF">TWF506_010814</name>
</gene>
<dbReference type="AlphaFoldDB" id="A0AAN8PCD3"/>
<feature type="compositionally biased region" description="Polar residues" evidence="1">
    <location>
        <begin position="375"/>
        <end position="385"/>
    </location>
</feature>
<name>A0AAN8PCD3_9PEZI</name>